<feature type="domain" description="Major facilitator superfamily (MFS) profile" evidence="14">
    <location>
        <begin position="17"/>
        <end position="447"/>
    </location>
</feature>
<dbReference type="KEGG" id="mde:101895520"/>
<dbReference type="GO" id="GO:0016020">
    <property type="term" value="C:membrane"/>
    <property type="evidence" value="ECO:0007669"/>
    <property type="project" value="UniProtKB-SubCell"/>
</dbReference>
<feature type="transmembrane region" description="Helical" evidence="13">
    <location>
        <begin position="329"/>
        <end position="348"/>
    </location>
</feature>
<keyword evidence="8" id="KW-0406">Ion transport</keyword>
<dbReference type="eggNOG" id="KOG2532">
    <property type="taxonomic scope" value="Eukaryota"/>
</dbReference>
<keyword evidence="16" id="KW-1185">Reference proteome</keyword>
<proteinExistence type="inferred from homology"/>
<dbReference type="Pfam" id="PF07690">
    <property type="entry name" value="MFS_1"/>
    <property type="match status" value="1"/>
</dbReference>
<organism evidence="15">
    <name type="scientific">Musca domestica</name>
    <name type="common">House fly</name>
    <dbReference type="NCBI Taxonomy" id="7370"/>
    <lineage>
        <taxon>Eukaryota</taxon>
        <taxon>Metazoa</taxon>
        <taxon>Ecdysozoa</taxon>
        <taxon>Arthropoda</taxon>
        <taxon>Hexapoda</taxon>
        <taxon>Insecta</taxon>
        <taxon>Pterygota</taxon>
        <taxon>Neoptera</taxon>
        <taxon>Endopterygota</taxon>
        <taxon>Diptera</taxon>
        <taxon>Brachycera</taxon>
        <taxon>Muscomorpha</taxon>
        <taxon>Muscoidea</taxon>
        <taxon>Muscidae</taxon>
        <taxon>Musca</taxon>
    </lineage>
</organism>
<evidence type="ECO:0000313" key="17">
    <source>
        <dbReference type="RefSeq" id="XP_005176576.1"/>
    </source>
</evidence>
<protein>
    <recommendedName>
        <fullName evidence="12">Putative inorganic phosphate cotransporter</fullName>
    </recommendedName>
</protein>
<dbReference type="SUPFAM" id="SSF103473">
    <property type="entry name" value="MFS general substrate transporter"/>
    <property type="match status" value="1"/>
</dbReference>
<keyword evidence="6 13" id="KW-1133">Transmembrane helix</keyword>
<gene>
    <name evidence="15" type="primary">101895520</name>
    <name evidence="17" type="synonym">LOC101895520</name>
</gene>
<dbReference type="VEuPathDB" id="VectorBase:MDOMA2_012665"/>
<evidence type="ECO:0000313" key="15">
    <source>
        <dbReference type="EnsemblMetazoa" id="MDOA010897-PA"/>
    </source>
</evidence>
<dbReference type="InterPro" id="IPR036259">
    <property type="entry name" value="MFS_trans_sf"/>
</dbReference>
<feature type="transmembrane region" description="Helical" evidence="13">
    <location>
        <begin position="355"/>
        <end position="376"/>
    </location>
</feature>
<feature type="transmembrane region" description="Helical" evidence="13">
    <location>
        <begin position="423"/>
        <end position="442"/>
    </location>
</feature>
<keyword evidence="4 13" id="KW-0812">Transmembrane</keyword>
<evidence type="ECO:0000256" key="9">
    <source>
        <dbReference type="ARBA" id="ARBA00023136"/>
    </source>
</evidence>
<dbReference type="GO" id="GO:0015293">
    <property type="term" value="F:symporter activity"/>
    <property type="evidence" value="ECO:0007669"/>
    <property type="project" value="UniProtKB-KW"/>
</dbReference>
<name>A0A1I8N2M9_MUSDO</name>
<comment type="subcellular location">
    <subcellularLocation>
        <location evidence="1">Membrane</location>
        <topology evidence="1">Multi-pass membrane protein</topology>
    </subcellularLocation>
</comment>
<dbReference type="InterPro" id="IPR050382">
    <property type="entry name" value="MFS_Na/Anion_cotransporter"/>
</dbReference>
<dbReference type="FunFam" id="1.20.1250.20:FF:000003">
    <property type="entry name" value="Solute carrier family 17 member 3"/>
    <property type="match status" value="1"/>
</dbReference>
<dbReference type="PROSITE" id="PS50850">
    <property type="entry name" value="MFS"/>
    <property type="match status" value="1"/>
</dbReference>
<reference evidence="15" key="1">
    <citation type="submission" date="2020-05" db="UniProtKB">
        <authorList>
            <consortium name="EnsemblMetazoa"/>
        </authorList>
    </citation>
    <scope>IDENTIFICATION</scope>
    <source>
        <strain evidence="15">Aabys</strain>
    </source>
</reference>
<dbReference type="OrthoDB" id="2985014at2759"/>
<keyword evidence="10" id="KW-0739">Sodium transport</keyword>
<dbReference type="InterPro" id="IPR020846">
    <property type="entry name" value="MFS_dom"/>
</dbReference>
<evidence type="ECO:0000256" key="3">
    <source>
        <dbReference type="ARBA" id="ARBA00022448"/>
    </source>
</evidence>
<feature type="transmembrane region" description="Helical" evidence="13">
    <location>
        <begin position="153"/>
        <end position="176"/>
    </location>
</feature>
<reference evidence="17" key="2">
    <citation type="submission" date="2025-04" db="UniProtKB">
        <authorList>
            <consortium name="RefSeq"/>
        </authorList>
    </citation>
    <scope>IDENTIFICATION</scope>
    <source>
        <strain evidence="17">Aabys</strain>
    </source>
</reference>
<feature type="transmembrane region" description="Helical" evidence="13">
    <location>
        <begin position="116"/>
        <end position="141"/>
    </location>
</feature>
<dbReference type="VEuPathDB" id="VectorBase:MDOA010897"/>
<feature type="transmembrane region" description="Helical" evidence="13">
    <location>
        <begin position="388"/>
        <end position="411"/>
    </location>
</feature>
<evidence type="ECO:0000256" key="2">
    <source>
        <dbReference type="ARBA" id="ARBA00008586"/>
    </source>
</evidence>
<dbReference type="GO" id="GO:0006814">
    <property type="term" value="P:sodium ion transport"/>
    <property type="evidence" value="ECO:0007669"/>
    <property type="project" value="UniProtKB-KW"/>
</dbReference>
<keyword evidence="9 13" id="KW-0472">Membrane</keyword>
<keyword evidence="3" id="KW-0813">Transport</keyword>
<feature type="transmembrane region" description="Helical" evidence="13">
    <location>
        <begin position="292"/>
        <end position="309"/>
    </location>
</feature>
<evidence type="ECO:0000313" key="16">
    <source>
        <dbReference type="Proteomes" id="UP001652621"/>
    </source>
</evidence>
<comment type="function">
    <text evidence="11">May be an inorganic phosphate cotransporter.</text>
</comment>
<evidence type="ECO:0000256" key="13">
    <source>
        <dbReference type="SAM" id="Phobius"/>
    </source>
</evidence>
<evidence type="ECO:0000259" key="14">
    <source>
        <dbReference type="PROSITE" id="PS50850"/>
    </source>
</evidence>
<evidence type="ECO:0000256" key="8">
    <source>
        <dbReference type="ARBA" id="ARBA00023065"/>
    </source>
</evidence>
<evidence type="ECO:0000256" key="6">
    <source>
        <dbReference type="ARBA" id="ARBA00022989"/>
    </source>
</evidence>
<evidence type="ECO:0000256" key="12">
    <source>
        <dbReference type="ARBA" id="ARBA00068450"/>
    </source>
</evidence>
<evidence type="ECO:0000256" key="11">
    <source>
        <dbReference type="ARBA" id="ARBA00054632"/>
    </source>
</evidence>
<comment type="similarity">
    <text evidence="2">Belongs to the major facilitator superfamily. Sodium/anion cotransporter family.</text>
</comment>
<dbReference type="Gene3D" id="1.20.1250.20">
    <property type="entry name" value="MFS general substrate transporter like domains"/>
    <property type="match status" value="2"/>
</dbReference>
<evidence type="ECO:0000256" key="7">
    <source>
        <dbReference type="ARBA" id="ARBA00023053"/>
    </source>
</evidence>
<dbReference type="EnsemblMetazoa" id="MDOA010897-RA">
    <property type="protein sequence ID" value="MDOA010897-PA"/>
    <property type="gene ID" value="MDOA010897"/>
</dbReference>
<evidence type="ECO:0000256" key="5">
    <source>
        <dbReference type="ARBA" id="ARBA00022847"/>
    </source>
</evidence>
<dbReference type="FunFam" id="1.20.1250.20:FF:000144">
    <property type="entry name" value="Picot, isoform B"/>
    <property type="match status" value="1"/>
</dbReference>
<accession>A0A1I8N2M9</accession>
<dbReference type="Proteomes" id="UP001652621">
    <property type="component" value="Unplaced"/>
</dbReference>
<sequence>MTTAGSKGPLIGQRHVQAVLLFFGIAINYMTKYSASISLVAMTNALTTNPNFPQYDWSETEKSYILSSFFWGYVVTQLPAGYVCKRYGAKATLLAATLGSSLVGLVLPFTLKWGDWQIFCAVRVLQGLLQGFDLAAAYAHLANWCPVKERNRLGALANSGIECGTLLGMLVSGIIATSSLGWPGISYIACAAGIIWCGLWEILGSSTPNTSKLITPEERLYILTSLEKKASEDSEATRKSIPIPWKAILTSPPVWALLVARSSEAWCFSAIQAAIPNYMNGVFAMDMKSNTFYSALPFIVLWIMSYVYLVLADVLLNYKVLTLNGLRKTYNSISFWIPAACLFGLGLLEVQQQVLAAILLIVIVATNAGNMIGSGLNVIDLSPNHTGIVMSLINATATIMPILTPIVASAIVEDNSNYRQWQILFAICGSVYTVGNIIYLISGSTDPQPWNDPDFLLHRSQNDYEPSLDDQPSGSKVAIEINKIGD</sequence>
<keyword evidence="5" id="KW-0769">Symport</keyword>
<feature type="transmembrane region" description="Helical" evidence="13">
    <location>
        <begin position="20"/>
        <end position="43"/>
    </location>
</feature>
<dbReference type="GO" id="GO:0006820">
    <property type="term" value="P:monoatomic anion transport"/>
    <property type="evidence" value="ECO:0007669"/>
    <property type="project" value="TreeGrafter"/>
</dbReference>
<dbReference type="InterPro" id="IPR011701">
    <property type="entry name" value="MFS"/>
</dbReference>
<evidence type="ECO:0000256" key="4">
    <source>
        <dbReference type="ARBA" id="ARBA00022692"/>
    </source>
</evidence>
<feature type="transmembrane region" description="Helical" evidence="13">
    <location>
        <begin position="182"/>
        <end position="203"/>
    </location>
</feature>
<dbReference type="AlphaFoldDB" id="A0A1I8N2M9"/>
<evidence type="ECO:0000256" key="10">
    <source>
        <dbReference type="ARBA" id="ARBA00023201"/>
    </source>
</evidence>
<dbReference type="STRING" id="7370.A0A1I8N2M9"/>
<evidence type="ECO:0000256" key="1">
    <source>
        <dbReference type="ARBA" id="ARBA00004141"/>
    </source>
</evidence>
<dbReference type="RefSeq" id="XP_005176576.1">
    <property type="nucleotide sequence ID" value="XM_005176519.3"/>
</dbReference>
<dbReference type="PANTHER" id="PTHR11662">
    <property type="entry name" value="SOLUTE CARRIER FAMILY 17"/>
    <property type="match status" value="1"/>
</dbReference>
<feature type="transmembrane region" description="Helical" evidence="13">
    <location>
        <begin position="91"/>
        <end position="110"/>
    </location>
</feature>
<dbReference type="PANTHER" id="PTHR11662:SF280">
    <property type="entry name" value="FI21844P1-RELATED"/>
    <property type="match status" value="1"/>
</dbReference>
<feature type="transmembrane region" description="Helical" evidence="13">
    <location>
        <begin position="63"/>
        <end position="84"/>
    </location>
</feature>
<dbReference type="GeneID" id="101895520"/>
<keyword evidence="7" id="KW-0915">Sodium</keyword>